<name>A0A5C6E1P1_9BACT</name>
<dbReference type="OrthoDB" id="230112at2"/>
<feature type="transmembrane region" description="Helical" evidence="2">
    <location>
        <begin position="12"/>
        <end position="32"/>
    </location>
</feature>
<keyword evidence="4" id="KW-1185">Reference proteome</keyword>
<keyword evidence="2" id="KW-1133">Transmembrane helix</keyword>
<protein>
    <submittedName>
        <fullName evidence="3">Uncharacterized protein</fullName>
    </submittedName>
</protein>
<dbReference type="Proteomes" id="UP000319143">
    <property type="component" value="Unassembled WGS sequence"/>
</dbReference>
<organism evidence="3 4">
    <name type="scientific">Novipirellula artificiosorum</name>
    <dbReference type="NCBI Taxonomy" id="2528016"/>
    <lineage>
        <taxon>Bacteria</taxon>
        <taxon>Pseudomonadati</taxon>
        <taxon>Planctomycetota</taxon>
        <taxon>Planctomycetia</taxon>
        <taxon>Pirellulales</taxon>
        <taxon>Pirellulaceae</taxon>
        <taxon>Novipirellula</taxon>
    </lineage>
</organism>
<dbReference type="RefSeq" id="WP_146524062.1">
    <property type="nucleotide sequence ID" value="NZ_SJPV01000001.1"/>
</dbReference>
<evidence type="ECO:0000256" key="1">
    <source>
        <dbReference type="SAM" id="Coils"/>
    </source>
</evidence>
<keyword evidence="2" id="KW-0472">Membrane</keyword>
<gene>
    <name evidence="3" type="ORF">Poly41_02000</name>
</gene>
<sequence>MVARDDSVIRGSLIASLIFLVLSLALNAFLWMTVDRQSQDVSLAKESLSSAQSQLRTKEDQVSLMKAMMSGGVTDEEFALLAESASGDPEMEAIEQQYVQNMSLFSADYEERSYAKLPEFLMNAIRSRNDQFREATESVQRIRAQAESDVDNARKAQAVAEQKAADLQKKLDAENQLFTEDRERINKEKEDTRDSLTRMDQEYNAYRKTKTDEITKLSRKKDLLQNTIDNQKLELNKMQSPQFESTQGRIRFVRNDLVTINLGSADQLRPNVTFGVIAGDETRLKDAKVKATIQVTRILDDHLAEARVVARPAIEYPIIPGDQIYSPFWAPGRKVKIAIAGDIDIDNDKRPDTESIKGMIQAAGAEVVAEVAANGDVKGKLDASVRFLVLDDQAESETGDEIDADKLKAIGAIKARARELGVTIIPAWKLQAYLKTINDSLTTPLGSATRGEDFAPQSNIGTNQRYPTALPEIYTRQVEGMQQGNEILSP</sequence>
<keyword evidence="1" id="KW-0175">Coiled coil</keyword>
<evidence type="ECO:0000313" key="4">
    <source>
        <dbReference type="Proteomes" id="UP000319143"/>
    </source>
</evidence>
<comment type="caution">
    <text evidence="3">The sequence shown here is derived from an EMBL/GenBank/DDBJ whole genome shotgun (WGS) entry which is preliminary data.</text>
</comment>
<dbReference type="AlphaFoldDB" id="A0A5C6E1P1"/>
<accession>A0A5C6E1P1</accession>
<reference evidence="3 4" key="1">
    <citation type="submission" date="2019-02" db="EMBL/GenBank/DDBJ databases">
        <title>Deep-cultivation of Planctomycetes and their phenomic and genomic characterization uncovers novel biology.</title>
        <authorList>
            <person name="Wiegand S."/>
            <person name="Jogler M."/>
            <person name="Boedeker C."/>
            <person name="Pinto D."/>
            <person name="Vollmers J."/>
            <person name="Rivas-Marin E."/>
            <person name="Kohn T."/>
            <person name="Peeters S.H."/>
            <person name="Heuer A."/>
            <person name="Rast P."/>
            <person name="Oberbeckmann S."/>
            <person name="Bunk B."/>
            <person name="Jeske O."/>
            <person name="Meyerdierks A."/>
            <person name="Storesund J.E."/>
            <person name="Kallscheuer N."/>
            <person name="Luecker S."/>
            <person name="Lage O.M."/>
            <person name="Pohl T."/>
            <person name="Merkel B.J."/>
            <person name="Hornburger P."/>
            <person name="Mueller R.-W."/>
            <person name="Bruemmer F."/>
            <person name="Labrenz M."/>
            <person name="Spormann A.M."/>
            <person name="Op Den Camp H."/>
            <person name="Overmann J."/>
            <person name="Amann R."/>
            <person name="Jetten M.S.M."/>
            <person name="Mascher T."/>
            <person name="Medema M.H."/>
            <person name="Devos D.P."/>
            <person name="Kaster A.-K."/>
            <person name="Ovreas L."/>
            <person name="Rohde M."/>
            <person name="Galperin M.Y."/>
            <person name="Jogler C."/>
        </authorList>
    </citation>
    <scope>NUCLEOTIDE SEQUENCE [LARGE SCALE GENOMIC DNA]</scope>
    <source>
        <strain evidence="3 4">Poly41</strain>
    </source>
</reference>
<dbReference type="EMBL" id="SJPV01000001">
    <property type="protein sequence ID" value="TWU41907.1"/>
    <property type="molecule type" value="Genomic_DNA"/>
</dbReference>
<proteinExistence type="predicted"/>
<evidence type="ECO:0000313" key="3">
    <source>
        <dbReference type="EMBL" id="TWU41907.1"/>
    </source>
</evidence>
<feature type="coiled-coil region" evidence="1">
    <location>
        <begin position="143"/>
        <end position="234"/>
    </location>
</feature>
<keyword evidence="2" id="KW-0812">Transmembrane</keyword>
<evidence type="ECO:0000256" key="2">
    <source>
        <dbReference type="SAM" id="Phobius"/>
    </source>
</evidence>